<accession>A0AA91ZQR2</accession>
<evidence type="ECO:0000256" key="3">
    <source>
        <dbReference type="ARBA" id="ARBA00012438"/>
    </source>
</evidence>
<keyword evidence="10" id="KW-0067">ATP-binding</keyword>
<dbReference type="AlphaFoldDB" id="A0AA91ZQR2"/>
<keyword evidence="7 14" id="KW-0812">Transmembrane</keyword>
<proteinExistence type="predicted"/>
<dbReference type="Pfam" id="PF00989">
    <property type="entry name" value="PAS"/>
    <property type="match status" value="1"/>
</dbReference>
<dbReference type="CDD" id="cd00130">
    <property type="entry name" value="PAS"/>
    <property type="match status" value="1"/>
</dbReference>
<evidence type="ECO:0000313" key="16">
    <source>
        <dbReference type="EMBL" id="PED79946.1"/>
    </source>
</evidence>
<dbReference type="InterPro" id="IPR029151">
    <property type="entry name" value="Sensor-like_sf"/>
</dbReference>
<evidence type="ECO:0000256" key="11">
    <source>
        <dbReference type="ARBA" id="ARBA00022989"/>
    </source>
</evidence>
<dbReference type="EC" id="2.7.13.3" evidence="3"/>
<dbReference type="FunFam" id="1.10.287.130:FF:000011">
    <property type="entry name" value="Sensor histidine kinase DcuS"/>
    <property type="match status" value="1"/>
</dbReference>
<dbReference type="GO" id="GO:0000155">
    <property type="term" value="F:phosphorelay sensor kinase activity"/>
    <property type="evidence" value="ECO:0007669"/>
    <property type="project" value="InterPro"/>
</dbReference>
<dbReference type="PRINTS" id="PR00344">
    <property type="entry name" value="BCTRLSENSOR"/>
</dbReference>
<feature type="transmembrane region" description="Helical" evidence="14">
    <location>
        <begin position="7"/>
        <end position="28"/>
    </location>
</feature>
<dbReference type="PROSITE" id="PS50109">
    <property type="entry name" value="HIS_KIN"/>
    <property type="match status" value="1"/>
</dbReference>
<dbReference type="GO" id="GO:0005886">
    <property type="term" value="C:plasma membrane"/>
    <property type="evidence" value="ECO:0007669"/>
    <property type="project" value="UniProtKB-SubCell"/>
</dbReference>
<keyword evidence="6" id="KW-0808">Transferase</keyword>
<sequence length="536" mass="59752">MPKNKRYFSLHSTISILVCVVVIIALLVTDVLISKNIAEKKEEALTEKVTDIARTVARSNVVIDALSGTGDEKEIQSYSNQIKNVTNVSFVVVLDMNLIRKSHPNPQEIGSPFLDKKDAEPSLQGKEYISVAKGVLGDGMRVFTPVMNKDGVQIGVVTVGILLDEVQDAVDKSQSMIYVGTVIGLLIGVVGALVLARHIKKILFGLEPSEIAMVLEERNAMLHSLKEGVLAVDRTGKITLVNTAAIRLLQLGDTADHLIGKDADGYMEVFQEVLHTGNPEFNREQHFNGVLVLINCAPVRVDDEIVGAIATFRDKTEVKKLAEQLTGVQLYTDALRAQSHEFMNKLHVILGMVHMEYYDKLGEYVQQIVHQHKKEIGFIMKRIKSSVFAGFLLGKYSDAREDGVELIINNDSYLPEAAHSDVIHDLVRIIGNIINNAIEAMHGCKEKKIMVSIDYDFEEKLLYIEVKDTGRGIERDIREKIFTKGFSTKGENRGLGLFFVQQSLRKLHGDLQLRTVVGKGTTFRMKLPYEVKDENE</sequence>
<dbReference type="GO" id="GO:0006355">
    <property type="term" value="P:regulation of DNA-templated transcription"/>
    <property type="evidence" value="ECO:0007669"/>
    <property type="project" value="InterPro"/>
</dbReference>
<keyword evidence="9 16" id="KW-0418">Kinase</keyword>
<dbReference type="RefSeq" id="WP_097897636.1">
    <property type="nucleotide sequence ID" value="NZ_NVOR01000163.1"/>
</dbReference>
<dbReference type="InterPro" id="IPR039506">
    <property type="entry name" value="SPOB_a"/>
</dbReference>
<evidence type="ECO:0000256" key="5">
    <source>
        <dbReference type="ARBA" id="ARBA00022553"/>
    </source>
</evidence>
<dbReference type="InterPro" id="IPR033463">
    <property type="entry name" value="sCache_3"/>
</dbReference>
<keyword evidence="11 14" id="KW-1133">Transmembrane helix</keyword>
<dbReference type="PANTHER" id="PTHR43547">
    <property type="entry name" value="TWO-COMPONENT HISTIDINE KINASE"/>
    <property type="match status" value="1"/>
</dbReference>
<dbReference type="InterPro" id="IPR004358">
    <property type="entry name" value="Sig_transdc_His_kin-like_C"/>
</dbReference>
<evidence type="ECO:0000259" key="15">
    <source>
        <dbReference type="PROSITE" id="PS50109"/>
    </source>
</evidence>
<dbReference type="Gene3D" id="1.10.287.130">
    <property type="match status" value="1"/>
</dbReference>
<dbReference type="Pfam" id="PF02518">
    <property type="entry name" value="HATPase_c"/>
    <property type="match status" value="1"/>
</dbReference>
<dbReference type="InterPro" id="IPR005467">
    <property type="entry name" value="His_kinase_dom"/>
</dbReference>
<evidence type="ECO:0000256" key="7">
    <source>
        <dbReference type="ARBA" id="ARBA00022692"/>
    </source>
</evidence>
<keyword evidence="4" id="KW-1003">Cell membrane</keyword>
<evidence type="ECO:0000256" key="1">
    <source>
        <dbReference type="ARBA" id="ARBA00000085"/>
    </source>
</evidence>
<dbReference type="InterPro" id="IPR016120">
    <property type="entry name" value="Sig_transdc_His_kin_SpoOB"/>
</dbReference>
<feature type="transmembrane region" description="Helical" evidence="14">
    <location>
        <begin position="176"/>
        <end position="196"/>
    </location>
</feature>
<dbReference type="SUPFAM" id="SSF55785">
    <property type="entry name" value="PYP-like sensor domain (PAS domain)"/>
    <property type="match status" value="1"/>
</dbReference>
<dbReference type="PANTHER" id="PTHR43547:SF10">
    <property type="entry name" value="SENSOR HISTIDINE KINASE DCUS"/>
    <property type="match status" value="1"/>
</dbReference>
<dbReference type="NCBIfam" id="NF008298">
    <property type="entry name" value="PRK11086.1"/>
    <property type="match status" value="1"/>
</dbReference>
<protein>
    <recommendedName>
        <fullName evidence="3">histidine kinase</fullName>
        <ecNumber evidence="3">2.7.13.3</ecNumber>
    </recommendedName>
</protein>
<keyword evidence="5" id="KW-0597">Phosphoprotein</keyword>
<dbReference type="SUPFAM" id="SSF55890">
    <property type="entry name" value="Sporulation response regulatory protein Spo0B"/>
    <property type="match status" value="1"/>
</dbReference>
<dbReference type="EMBL" id="NVOR01000163">
    <property type="protein sequence ID" value="PED79946.1"/>
    <property type="molecule type" value="Genomic_DNA"/>
</dbReference>
<gene>
    <name evidence="16" type="ORF">CON65_25510</name>
</gene>
<dbReference type="InterPro" id="IPR003594">
    <property type="entry name" value="HATPase_dom"/>
</dbReference>
<evidence type="ECO:0000256" key="12">
    <source>
        <dbReference type="ARBA" id="ARBA00023012"/>
    </source>
</evidence>
<dbReference type="Gene3D" id="3.30.565.10">
    <property type="entry name" value="Histidine kinase-like ATPase, C-terminal domain"/>
    <property type="match status" value="1"/>
</dbReference>
<comment type="catalytic activity">
    <reaction evidence="1">
        <text>ATP + protein L-histidine = ADP + protein N-phospho-L-histidine.</text>
        <dbReference type="EC" id="2.7.13.3"/>
    </reaction>
</comment>
<dbReference type="InterPro" id="IPR013767">
    <property type="entry name" value="PAS_fold"/>
</dbReference>
<dbReference type="SUPFAM" id="SSF55874">
    <property type="entry name" value="ATPase domain of HSP90 chaperone/DNA topoisomerase II/histidine kinase"/>
    <property type="match status" value="1"/>
</dbReference>
<evidence type="ECO:0000256" key="10">
    <source>
        <dbReference type="ARBA" id="ARBA00022840"/>
    </source>
</evidence>
<keyword evidence="8" id="KW-0547">Nucleotide-binding</keyword>
<dbReference type="SUPFAM" id="SSF103190">
    <property type="entry name" value="Sensory domain-like"/>
    <property type="match status" value="1"/>
</dbReference>
<dbReference type="FunFam" id="3.30.450.20:FF:000018">
    <property type="entry name" value="Sensor histidine kinase DcuS"/>
    <property type="match status" value="1"/>
</dbReference>
<feature type="domain" description="Histidine kinase" evidence="15">
    <location>
        <begin position="426"/>
        <end position="531"/>
    </location>
</feature>
<evidence type="ECO:0000256" key="2">
    <source>
        <dbReference type="ARBA" id="ARBA00004651"/>
    </source>
</evidence>
<evidence type="ECO:0000256" key="8">
    <source>
        <dbReference type="ARBA" id="ARBA00022741"/>
    </source>
</evidence>
<dbReference type="Pfam" id="PF14689">
    <property type="entry name" value="SPOB_a"/>
    <property type="match status" value="1"/>
</dbReference>
<evidence type="ECO:0000256" key="13">
    <source>
        <dbReference type="ARBA" id="ARBA00023136"/>
    </source>
</evidence>
<keyword evidence="13 14" id="KW-0472">Membrane</keyword>
<organism evidence="16 17">
    <name type="scientific">Bacillus pseudomycoides</name>
    <dbReference type="NCBI Taxonomy" id="64104"/>
    <lineage>
        <taxon>Bacteria</taxon>
        <taxon>Bacillati</taxon>
        <taxon>Bacillota</taxon>
        <taxon>Bacilli</taxon>
        <taxon>Bacillales</taxon>
        <taxon>Bacillaceae</taxon>
        <taxon>Bacillus</taxon>
        <taxon>Bacillus cereus group</taxon>
    </lineage>
</organism>
<dbReference type="InterPro" id="IPR035965">
    <property type="entry name" value="PAS-like_dom_sf"/>
</dbReference>
<dbReference type="SMART" id="SM00091">
    <property type="entry name" value="PAS"/>
    <property type="match status" value="1"/>
</dbReference>
<dbReference type="SMART" id="SM00387">
    <property type="entry name" value="HATPase_c"/>
    <property type="match status" value="1"/>
</dbReference>
<evidence type="ECO:0000256" key="6">
    <source>
        <dbReference type="ARBA" id="ARBA00022679"/>
    </source>
</evidence>
<evidence type="ECO:0000256" key="4">
    <source>
        <dbReference type="ARBA" id="ARBA00022475"/>
    </source>
</evidence>
<comment type="caution">
    <text evidence="16">The sequence shown here is derived from an EMBL/GenBank/DDBJ whole genome shotgun (WGS) entry which is preliminary data.</text>
</comment>
<reference evidence="16 17" key="1">
    <citation type="submission" date="2017-09" db="EMBL/GenBank/DDBJ databases">
        <title>Large-scale bioinformatics analysis of Bacillus genomes uncovers conserved roles of natural products in bacterial physiology.</title>
        <authorList>
            <consortium name="Agbiome Team Llc"/>
            <person name="Bleich R.M."/>
            <person name="Grubbs K.J."/>
            <person name="Santa Maria K.C."/>
            <person name="Allen S.E."/>
            <person name="Farag S."/>
            <person name="Shank E.A."/>
            <person name="Bowers A."/>
        </authorList>
    </citation>
    <scope>NUCLEOTIDE SEQUENCE [LARGE SCALE GENOMIC DNA]</scope>
    <source>
        <strain evidence="16 17">AFS092012</strain>
    </source>
</reference>
<dbReference type="Pfam" id="PF17203">
    <property type="entry name" value="sCache_3_2"/>
    <property type="match status" value="1"/>
</dbReference>
<evidence type="ECO:0000256" key="14">
    <source>
        <dbReference type="SAM" id="Phobius"/>
    </source>
</evidence>
<keyword evidence="12" id="KW-0902">Two-component regulatory system</keyword>
<dbReference type="GO" id="GO:0005524">
    <property type="term" value="F:ATP binding"/>
    <property type="evidence" value="ECO:0007669"/>
    <property type="project" value="UniProtKB-KW"/>
</dbReference>
<dbReference type="InterPro" id="IPR036890">
    <property type="entry name" value="HATPase_C_sf"/>
</dbReference>
<name>A0AA91ZQR2_9BACI</name>
<evidence type="ECO:0000256" key="9">
    <source>
        <dbReference type="ARBA" id="ARBA00022777"/>
    </source>
</evidence>
<dbReference type="Proteomes" id="UP000221020">
    <property type="component" value="Unassembled WGS sequence"/>
</dbReference>
<comment type="subcellular location">
    <subcellularLocation>
        <location evidence="2">Cell membrane</location>
        <topology evidence="2">Multi-pass membrane protein</topology>
    </subcellularLocation>
</comment>
<evidence type="ECO:0000313" key="17">
    <source>
        <dbReference type="Proteomes" id="UP000221020"/>
    </source>
</evidence>
<dbReference type="InterPro" id="IPR000014">
    <property type="entry name" value="PAS"/>
</dbReference>
<dbReference type="Gene3D" id="3.30.450.20">
    <property type="entry name" value="PAS domain"/>
    <property type="match status" value="2"/>
</dbReference>